<dbReference type="GO" id="GO:0032259">
    <property type="term" value="P:methylation"/>
    <property type="evidence" value="ECO:0007669"/>
    <property type="project" value="UniProtKB-KW"/>
</dbReference>
<reference evidence="4 5" key="2">
    <citation type="journal article" date="2020" name="Microbiol. Resour. Announc.">
        <title>Antarctic desert soil bacteria exhibit high novel natural product potential, evaluated through long-read genome sequencing and comparative genomics.</title>
        <authorList>
            <person name="Benaud N."/>
            <person name="Edwards R.J."/>
            <person name="Amos T.G."/>
            <person name="D'Agostino P.M."/>
            <person name="Gutierrez-Chavez C."/>
            <person name="Montgomery K."/>
            <person name="Nicetic I."/>
            <person name="Ferrari B.C."/>
        </authorList>
    </citation>
    <scope>NUCLEOTIDE SEQUENCE [LARGE SCALE GENOMIC DNA]</scope>
    <source>
        <strain evidence="4 5">SPB151</strain>
    </source>
</reference>
<keyword evidence="1 4" id="KW-0489">Methyltransferase</keyword>
<dbReference type="PANTHER" id="PTHR43861">
    <property type="entry name" value="TRANS-ACONITATE 2-METHYLTRANSFERASE-RELATED"/>
    <property type="match status" value="1"/>
</dbReference>
<evidence type="ECO:0000313" key="4">
    <source>
        <dbReference type="EMBL" id="QNE18241.1"/>
    </source>
</evidence>
<feature type="domain" description="Methyltransferase" evidence="3">
    <location>
        <begin position="104"/>
        <end position="201"/>
    </location>
</feature>
<dbReference type="EMBL" id="CP043661">
    <property type="protein sequence ID" value="QNE18241.1"/>
    <property type="molecule type" value="Genomic_DNA"/>
</dbReference>
<dbReference type="KEGG" id="kqi:F1D05_10460"/>
<evidence type="ECO:0000259" key="3">
    <source>
        <dbReference type="Pfam" id="PF13649"/>
    </source>
</evidence>
<evidence type="ECO:0000256" key="2">
    <source>
        <dbReference type="ARBA" id="ARBA00022679"/>
    </source>
</evidence>
<dbReference type="InterPro" id="IPR041698">
    <property type="entry name" value="Methyltransf_25"/>
</dbReference>
<accession>A0A7G6WW76</accession>
<reference evidence="5" key="1">
    <citation type="submission" date="2019-09" db="EMBL/GenBank/DDBJ databases">
        <title>Antimicrobial potential of Antarctic Bacteria.</title>
        <authorList>
            <person name="Benaud N."/>
            <person name="Edwards R.J."/>
            <person name="Ferrari B.C."/>
        </authorList>
    </citation>
    <scope>NUCLEOTIDE SEQUENCE [LARGE SCALE GENOMIC DNA]</scope>
    <source>
        <strain evidence="5">SPB151</strain>
    </source>
</reference>
<name>A0A7G6WW76_9ACTN</name>
<dbReference type="InterPro" id="IPR029063">
    <property type="entry name" value="SAM-dependent_MTases_sf"/>
</dbReference>
<keyword evidence="5" id="KW-1185">Reference proteome</keyword>
<evidence type="ECO:0000313" key="5">
    <source>
        <dbReference type="Proteomes" id="UP000515563"/>
    </source>
</evidence>
<dbReference type="RefSeq" id="WP_281388931.1">
    <property type="nucleotide sequence ID" value="NZ_CP043661.1"/>
</dbReference>
<sequence length="283" mass="30559">MPGKLQQRRGHRDHLRRETFLGLDVAAPPVNLFRPGILLALRIAERFGAVAVAGCMLVTVDLSSVHRYGVGARFYDVLSGERLVYRTGRVAAIELLALGAGDRVLDVGCGTGLSLPLLVDAVGPDGRIVGVDASSEMLERARRRVVRNRWEHVDLVRGAAGDVARLAAGPFDAALFTYSLAIVDDWRRAWRQTLTLVRPGGRIAVVDTALPIGGWRILAPVARLAMFTGGVHASRQVWRMVAADTVETTHRVLNGGHVHVAVGSVVANDSRPSGTVPDPRDQR</sequence>
<dbReference type="Pfam" id="PF13649">
    <property type="entry name" value="Methyltransf_25"/>
    <property type="match status" value="1"/>
</dbReference>
<dbReference type="CDD" id="cd02440">
    <property type="entry name" value="AdoMet_MTases"/>
    <property type="match status" value="1"/>
</dbReference>
<gene>
    <name evidence="4" type="ORF">F1D05_10460</name>
</gene>
<dbReference type="GO" id="GO:0008168">
    <property type="term" value="F:methyltransferase activity"/>
    <property type="evidence" value="ECO:0007669"/>
    <property type="project" value="UniProtKB-KW"/>
</dbReference>
<dbReference type="Gene3D" id="3.40.50.150">
    <property type="entry name" value="Vaccinia Virus protein VP39"/>
    <property type="match status" value="1"/>
</dbReference>
<evidence type="ECO:0000256" key="1">
    <source>
        <dbReference type="ARBA" id="ARBA00022603"/>
    </source>
</evidence>
<dbReference type="AlphaFoldDB" id="A0A7G6WW76"/>
<protein>
    <submittedName>
        <fullName evidence="4">Methyltransferase domain-containing protein</fullName>
    </submittedName>
</protein>
<dbReference type="SUPFAM" id="SSF53335">
    <property type="entry name" value="S-adenosyl-L-methionine-dependent methyltransferases"/>
    <property type="match status" value="1"/>
</dbReference>
<dbReference type="PANTHER" id="PTHR43861:SF1">
    <property type="entry name" value="TRANS-ACONITATE 2-METHYLTRANSFERASE"/>
    <property type="match status" value="1"/>
</dbReference>
<dbReference type="Proteomes" id="UP000515563">
    <property type="component" value="Chromosome"/>
</dbReference>
<keyword evidence="2 4" id="KW-0808">Transferase</keyword>
<proteinExistence type="predicted"/>
<organism evidence="4 5">
    <name type="scientific">Kribbella qitaiheensis</name>
    <dbReference type="NCBI Taxonomy" id="1544730"/>
    <lineage>
        <taxon>Bacteria</taxon>
        <taxon>Bacillati</taxon>
        <taxon>Actinomycetota</taxon>
        <taxon>Actinomycetes</taxon>
        <taxon>Propionibacteriales</taxon>
        <taxon>Kribbellaceae</taxon>
        <taxon>Kribbella</taxon>
    </lineage>
</organism>